<evidence type="ECO:0000313" key="5">
    <source>
        <dbReference type="Proteomes" id="UP000297245"/>
    </source>
</evidence>
<sequence length="934" mass="104067">MNGVRRFLGAATSVTSSSPPEPPPPVQPEPASVPPSNTKSGPSWPPQSPTQQQPPSPFGSPKTTTAALFLRKDKQKPPPLPDNNPRSSQSTPGTPAHRKSQSSSISSSPVTRKQPLSPTTSISSPQTPLKRLATRKPVTTPVDPEFKRTSGLLNTRDELLLSLLASEAVVDSRDFEILSSEEVEELKKEQQLLSSRIGAVTKKLTLETKIRDAAVSLSKVNAPLKKVSKQTEEQLEAANRRVDVAQKELWKISERTAEVHRKLAEHRAGVLSYSVRNMEKKMLPSNGINGYANGNDGDSGYGSTPMSPASSTMTGSTMSNKTRFDGAHLFAGHADAVVPTRLRSPEDAAAEIASLEQKLKTATESLTAAGKKQAELARDLSLLRLEKEEAVTMMQMELQTAEETIGALEKELPKLEGLDEELEELRERQRSWEEDQRRLSEKEKEIGNLQQRLDTLEASQAESVGADALLAEVKETSRQQLERKDEEISRLKAEWEAERKEWDKERTQMEDDRMADLERLQEEVDRAREDEEILLRNANKELEDALSNLQSMIQRHRIALYSQDMSLRGLLVAVDEHLETRARAESEWESLRKKLEEDVRAGFDKRETLNRDLEDARREREEARTQARNVESRLKEEGTFSPAPSLAFPLPTEYTGDASTIVTALQPLWSALPSPEARAARFASQQRNVRTPGSPTSSPVVKDGSMVKSLSELDVRSLKFLYENRPSHPSTPNTPNPVPFSVEAFVARVRALIVDDKALIERLLRFAQAHDLLRKNAERAQKLAQESNVALETYQKQVRTLEERNMSLSTKQALAQDEIAKLQEAVDRISFEKSEIEAQAAEQAETCRQLTEANNTLSGKVLGLADEGAKAQEALKSSLETQLAETKKKLDLAQEEIDAMRTSEQSQRIALLDELNSMQTENGQLRAQIRALKK</sequence>
<feature type="compositionally biased region" description="Basic and acidic residues" evidence="2">
    <location>
        <begin position="614"/>
        <end position="638"/>
    </location>
</feature>
<protein>
    <recommendedName>
        <fullName evidence="3">Up-regulated during septation protein 1 domain-containing protein</fullName>
    </recommendedName>
</protein>
<dbReference type="OrthoDB" id="5569911at2759"/>
<feature type="compositionally biased region" description="Low complexity" evidence="2">
    <location>
        <begin position="101"/>
        <end position="129"/>
    </location>
</feature>
<feature type="region of interest" description="Disordered" evidence="2">
    <location>
        <begin position="290"/>
        <end position="320"/>
    </location>
</feature>
<dbReference type="GO" id="GO:0005737">
    <property type="term" value="C:cytoplasm"/>
    <property type="evidence" value="ECO:0007669"/>
    <property type="project" value="TreeGrafter"/>
</dbReference>
<organism evidence="4 5">
    <name type="scientific">Dendrothele bispora (strain CBS 962.96)</name>
    <dbReference type="NCBI Taxonomy" id="1314807"/>
    <lineage>
        <taxon>Eukaryota</taxon>
        <taxon>Fungi</taxon>
        <taxon>Dikarya</taxon>
        <taxon>Basidiomycota</taxon>
        <taxon>Agaricomycotina</taxon>
        <taxon>Agaricomycetes</taxon>
        <taxon>Agaricomycetidae</taxon>
        <taxon>Agaricales</taxon>
        <taxon>Agaricales incertae sedis</taxon>
        <taxon>Dendrothele</taxon>
    </lineage>
</organism>
<dbReference type="GO" id="GO:0016460">
    <property type="term" value="C:myosin II complex"/>
    <property type="evidence" value="ECO:0007669"/>
    <property type="project" value="TreeGrafter"/>
</dbReference>
<proteinExistence type="predicted"/>
<feature type="compositionally biased region" description="Low complexity" evidence="2">
    <location>
        <begin position="302"/>
        <end position="319"/>
    </location>
</feature>
<dbReference type="Pfam" id="PF15456">
    <property type="entry name" value="Uds1"/>
    <property type="match status" value="1"/>
</dbReference>
<dbReference type="GO" id="GO:0000146">
    <property type="term" value="F:microfilament motor activity"/>
    <property type="evidence" value="ECO:0007669"/>
    <property type="project" value="TreeGrafter"/>
</dbReference>
<evidence type="ECO:0000259" key="3">
    <source>
        <dbReference type="Pfam" id="PF15456"/>
    </source>
</evidence>
<dbReference type="AlphaFoldDB" id="A0A4S8MXU8"/>
<feature type="coiled-coil region" evidence="1">
    <location>
        <begin position="228"/>
        <end position="255"/>
    </location>
</feature>
<reference evidence="4 5" key="1">
    <citation type="journal article" date="2019" name="Nat. Ecol. Evol.">
        <title>Megaphylogeny resolves global patterns of mushroom evolution.</title>
        <authorList>
            <person name="Varga T."/>
            <person name="Krizsan K."/>
            <person name="Foldi C."/>
            <person name="Dima B."/>
            <person name="Sanchez-Garcia M."/>
            <person name="Sanchez-Ramirez S."/>
            <person name="Szollosi G.J."/>
            <person name="Szarkandi J.G."/>
            <person name="Papp V."/>
            <person name="Albert L."/>
            <person name="Andreopoulos W."/>
            <person name="Angelini C."/>
            <person name="Antonin V."/>
            <person name="Barry K.W."/>
            <person name="Bougher N.L."/>
            <person name="Buchanan P."/>
            <person name="Buyck B."/>
            <person name="Bense V."/>
            <person name="Catcheside P."/>
            <person name="Chovatia M."/>
            <person name="Cooper J."/>
            <person name="Damon W."/>
            <person name="Desjardin D."/>
            <person name="Finy P."/>
            <person name="Geml J."/>
            <person name="Haridas S."/>
            <person name="Hughes K."/>
            <person name="Justo A."/>
            <person name="Karasinski D."/>
            <person name="Kautmanova I."/>
            <person name="Kiss B."/>
            <person name="Kocsube S."/>
            <person name="Kotiranta H."/>
            <person name="LaButti K.M."/>
            <person name="Lechner B.E."/>
            <person name="Liimatainen K."/>
            <person name="Lipzen A."/>
            <person name="Lukacs Z."/>
            <person name="Mihaltcheva S."/>
            <person name="Morgado L.N."/>
            <person name="Niskanen T."/>
            <person name="Noordeloos M.E."/>
            <person name="Ohm R.A."/>
            <person name="Ortiz-Santana B."/>
            <person name="Ovrebo C."/>
            <person name="Racz N."/>
            <person name="Riley R."/>
            <person name="Savchenko A."/>
            <person name="Shiryaev A."/>
            <person name="Soop K."/>
            <person name="Spirin V."/>
            <person name="Szebenyi C."/>
            <person name="Tomsovsky M."/>
            <person name="Tulloss R.E."/>
            <person name="Uehling J."/>
            <person name="Grigoriev I.V."/>
            <person name="Vagvolgyi C."/>
            <person name="Papp T."/>
            <person name="Martin F.M."/>
            <person name="Miettinen O."/>
            <person name="Hibbett D.S."/>
            <person name="Nagy L.G."/>
        </authorList>
    </citation>
    <scope>NUCLEOTIDE SEQUENCE [LARGE SCALE GENOMIC DNA]</scope>
    <source>
        <strain evidence="4 5">CBS 962.96</strain>
    </source>
</reference>
<dbReference type="PANTHER" id="PTHR45615:SF40">
    <property type="entry name" value="MYOSIN HEAVY CHAIN, NON-MUSCLE"/>
    <property type="match status" value="1"/>
</dbReference>
<dbReference type="EMBL" id="ML179035">
    <property type="protein sequence ID" value="THV08218.1"/>
    <property type="molecule type" value="Genomic_DNA"/>
</dbReference>
<feature type="compositionally biased region" description="Polar residues" evidence="2">
    <location>
        <begin position="683"/>
        <end position="699"/>
    </location>
</feature>
<dbReference type="Proteomes" id="UP000297245">
    <property type="component" value="Unassembled WGS sequence"/>
</dbReference>
<accession>A0A4S8MXU8</accession>
<gene>
    <name evidence="4" type="ORF">K435DRAFT_847106</name>
</gene>
<evidence type="ECO:0000313" key="4">
    <source>
        <dbReference type="EMBL" id="THV08218.1"/>
    </source>
</evidence>
<dbReference type="PANTHER" id="PTHR45615">
    <property type="entry name" value="MYOSIN HEAVY CHAIN, NON-MUSCLE"/>
    <property type="match status" value="1"/>
</dbReference>
<evidence type="ECO:0000256" key="1">
    <source>
        <dbReference type="SAM" id="Coils"/>
    </source>
</evidence>
<keyword evidence="1" id="KW-0175">Coiled coil</keyword>
<feature type="compositionally biased region" description="Pro residues" evidence="2">
    <location>
        <begin position="43"/>
        <end position="58"/>
    </location>
</feature>
<feature type="coiled-coil region" evidence="1">
    <location>
        <begin position="777"/>
        <end position="903"/>
    </location>
</feature>
<evidence type="ECO:0000256" key="2">
    <source>
        <dbReference type="SAM" id="MobiDB-lite"/>
    </source>
</evidence>
<feature type="region of interest" description="Disordered" evidence="2">
    <location>
        <begin position="1"/>
        <end position="143"/>
    </location>
</feature>
<keyword evidence="5" id="KW-1185">Reference proteome</keyword>
<feature type="compositionally biased region" description="Pro residues" evidence="2">
    <location>
        <begin position="19"/>
        <end position="33"/>
    </location>
</feature>
<dbReference type="InterPro" id="IPR029191">
    <property type="entry name" value="Uds1"/>
</dbReference>
<feature type="region of interest" description="Disordered" evidence="2">
    <location>
        <begin position="680"/>
        <end position="703"/>
    </location>
</feature>
<feature type="compositionally biased region" description="Polar residues" evidence="2">
    <location>
        <begin position="84"/>
        <end position="93"/>
    </location>
</feature>
<dbReference type="GO" id="GO:0032982">
    <property type="term" value="C:myosin filament"/>
    <property type="evidence" value="ECO:0007669"/>
    <property type="project" value="TreeGrafter"/>
</dbReference>
<dbReference type="GO" id="GO:0051015">
    <property type="term" value="F:actin filament binding"/>
    <property type="evidence" value="ECO:0007669"/>
    <property type="project" value="TreeGrafter"/>
</dbReference>
<feature type="region of interest" description="Disordered" evidence="2">
    <location>
        <begin position="614"/>
        <end position="648"/>
    </location>
</feature>
<feature type="domain" description="Up-regulated during septation protein 1" evidence="3">
    <location>
        <begin position="162"/>
        <end position="273"/>
    </location>
</feature>
<name>A0A4S8MXU8_DENBC</name>